<dbReference type="Proteomes" id="UP000014680">
    <property type="component" value="Unassembled WGS sequence"/>
</dbReference>
<dbReference type="OMA" id="IGQTEEC"/>
<dbReference type="Pfam" id="PF07534">
    <property type="entry name" value="TLD"/>
    <property type="match status" value="1"/>
</dbReference>
<evidence type="ECO:0000313" key="4">
    <source>
        <dbReference type="Proteomes" id="UP000014680"/>
    </source>
</evidence>
<dbReference type="EMBL" id="KB206475">
    <property type="protein sequence ID" value="ELP91157.1"/>
    <property type="molecule type" value="Genomic_DNA"/>
</dbReference>
<dbReference type="InterPro" id="IPR006571">
    <property type="entry name" value="TLDc_dom"/>
</dbReference>
<keyword evidence="1" id="KW-0175">Coiled coil</keyword>
<name>L7FPG0_ENTIV</name>
<proteinExistence type="predicted"/>
<feature type="coiled-coil region" evidence="1">
    <location>
        <begin position="43"/>
        <end position="98"/>
    </location>
</feature>
<sequence>MEIIAKEAQTLCEKLLTENIKNASQSEFTKFEDNTQLSFDKRYEKAETQYDILDEKVKRSKKHQKTIEDSISIFKLFIKTLENENAKILQLYEEHNRVLDILEKLETQKCQDKIEKIKQMKIQTSQKAQEASSLQVTPNGGNCFLTSQIESLTSKNVKQVIFYDTAKNKDKIKNFFCNSVVGKQNLCVVVEDNYSNVFGGVFYEKVTKVNDFISDKNASIFTIKRNGAYSVQKFAIGQTEECFKRAFIVNSDRHPTCFAFGIGYDIGAMIVDGEMEMSFTQKSYTAPCGCFISGEKSKLKQIWVLQLI</sequence>
<evidence type="ECO:0000313" key="3">
    <source>
        <dbReference type="EMBL" id="ELP91157.1"/>
    </source>
</evidence>
<organism evidence="3 4">
    <name type="scientific">Entamoeba invadens IP1</name>
    <dbReference type="NCBI Taxonomy" id="370355"/>
    <lineage>
        <taxon>Eukaryota</taxon>
        <taxon>Amoebozoa</taxon>
        <taxon>Evosea</taxon>
        <taxon>Archamoebae</taxon>
        <taxon>Mastigamoebida</taxon>
        <taxon>Entamoebidae</taxon>
        <taxon>Entamoeba</taxon>
    </lineage>
</organism>
<protein>
    <recommendedName>
        <fullName evidence="2">TLDc domain-containing protein</fullName>
    </recommendedName>
</protein>
<gene>
    <name evidence="3" type="ORF">EIN_480860</name>
</gene>
<evidence type="ECO:0000256" key="1">
    <source>
        <dbReference type="SAM" id="Coils"/>
    </source>
</evidence>
<keyword evidence="4" id="KW-1185">Reference proteome</keyword>
<dbReference type="GeneID" id="14890128"/>
<reference evidence="3 4" key="1">
    <citation type="submission" date="2012-10" db="EMBL/GenBank/DDBJ databases">
        <authorList>
            <person name="Zafar N."/>
            <person name="Inman J."/>
            <person name="Hall N."/>
            <person name="Lorenzi H."/>
            <person name="Caler E."/>
        </authorList>
    </citation>
    <scope>NUCLEOTIDE SEQUENCE [LARGE SCALE GENOMIC DNA]</scope>
    <source>
        <strain evidence="3 4">IP1</strain>
    </source>
</reference>
<dbReference type="AlphaFoldDB" id="L7FPG0"/>
<feature type="domain" description="TLDc" evidence="2">
    <location>
        <begin position="156"/>
        <end position="291"/>
    </location>
</feature>
<dbReference type="RefSeq" id="XP_004257928.1">
    <property type="nucleotide sequence ID" value="XM_004257880.1"/>
</dbReference>
<evidence type="ECO:0000259" key="2">
    <source>
        <dbReference type="Pfam" id="PF07534"/>
    </source>
</evidence>
<dbReference type="VEuPathDB" id="AmoebaDB:EIN_480860"/>
<dbReference type="KEGG" id="eiv:EIN_480860"/>
<accession>L7FPG0</accession>